<feature type="signal peptide" evidence="2">
    <location>
        <begin position="1"/>
        <end position="29"/>
    </location>
</feature>
<dbReference type="EMBL" id="BAAAUX010000018">
    <property type="protein sequence ID" value="GAA2803642.1"/>
    <property type="molecule type" value="Genomic_DNA"/>
</dbReference>
<feature type="region of interest" description="Disordered" evidence="1">
    <location>
        <begin position="26"/>
        <end position="85"/>
    </location>
</feature>
<organism evidence="3 4">
    <name type="scientific">Saccharopolyspora taberi</name>
    <dbReference type="NCBI Taxonomy" id="60895"/>
    <lineage>
        <taxon>Bacteria</taxon>
        <taxon>Bacillati</taxon>
        <taxon>Actinomycetota</taxon>
        <taxon>Actinomycetes</taxon>
        <taxon>Pseudonocardiales</taxon>
        <taxon>Pseudonocardiaceae</taxon>
        <taxon>Saccharopolyspora</taxon>
    </lineage>
</organism>
<feature type="compositionally biased region" description="Basic and acidic residues" evidence="1">
    <location>
        <begin position="44"/>
        <end position="71"/>
    </location>
</feature>
<name>A0ABN3VGQ5_9PSEU</name>
<sequence length="85" mass="9409">MRLKNFPAGTLLIMAVVLAILAPPNGATAETEAPPITPRVELCAPRDGHGRREAENHDHSPHDHQDEAERRSLHKPKAREVKLPQ</sequence>
<feature type="chain" id="PRO_5045036257" description="Secreted protein" evidence="2">
    <location>
        <begin position="30"/>
        <end position="85"/>
    </location>
</feature>
<keyword evidence="4" id="KW-1185">Reference proteome</keyword>
<dbReference type="Proteomes" id="UP001500979">
    <property type="component" value="Unassembled WGS sequence"/>
</dbReference>
<evidence type="ECO:0000313" key="3">
    <source>
        <dbReference type="EMBL" id="GAA2803642.1"/>
    </source>
</evidence>
<evidence type="ECO:0000256" key="1">
    <source>
        <dbReference type="SAM" id="MobiDB-lite"/>
    </source>
</evidence>
<gene>
    <name evidence="3" type="ORF">GCM10010470_43520</name>
</gene>
<comment type="caution">
    <text evidence="3">The sequence shown here is derived from an EMBL/GenBank/DDBJ whole genome shotgun (WGS) entry which is preliminary data.</text>
</comment>
<evidence type="ECO:0000256" key="2">
    <source>
        <dbReference type="SAM" id="SignalP"/>
    </source>
</evidence>
<proteinExistence type="predicted"/>
<reference evidence="3 4" key="1">
    <citation type="journal article" date="2019" name="Int. J. Syst. Evol. Microbiol.">
        <title>The Global Catalogue of Microorganisms (GCM) 10K type strain sequencing project: providing services to taxonomists for standard genome sequencing and annotation.</title>
        <authorList>
            <consortium name="The Broad Institute Genomics Platform"/>
            <consortium name="The Broad Institute Genome Sequencing Center for Infectious Disease"/>
            <person name="Wu L."/>
            <person name="Ma J."/>
        </authorList>
    </citation>
    <scope>NUCLEOTIDE SEQUENCE [LARGE SCALE GENOMIC DNA]</scope>
    <source>
        <strain evidence="3 4">JCM 9383</strain>
    </source>
</reference>
<accession>A0ABN3VGQ5</accession>
<evidence type="ECO:0008006" key="5">
    <source>
        <dbReference type="Google" id="ProtNLM"/>
    </source>
</evidence>
<evidence type="ECO:0000313" key="4">
    <source>
        <dbReference type="Proteomes" id="UP001500979"/>
    </source>
</evidence>
<protein>
    <recommendedName>
        <fullName evidence="5">Secreted protein</fullName>
    </recommendedName>
</protein>
<keyword evidence="2" id="KW-0732">Signal</keyword>